<sequence>MNELTIKDPPDLLSFIGHTLGFWPQESLVCITLNKDKVGATLRIDLPKQPGYEVHFAQTVAAYLTSDEQANGIVFALYTTEPPEPGEARPHRATIAALTGVLAREGITIRDGIYVTSTTYSPYDAVPGSNIAIPLSTTEYSRVNAEFIYRGSTIAPTNQVTLPAATDKREHATAVEHHRETILNGPPAAATQEAHELWTRMLGAKDYPTDDNVLKLIAYYQFPHIRDRLMADIPGIIEPPEHILFAQTTQAPDWSRIEWAKQLLTHAYTLTSPEHAAPILTTIGYINWWEGRGSKAHQYLQLALDTDPGYRFARLTDHMLGAGIIAGWNTNKTTAYKNTPDMP</sequence>
<dbReference type="InterPro" id="IPR025447">
    <property type="entry name" value="DUF4192"/>
</dbReference>
<dbReference type="RefSeq" id="WP_216923411.1">
    <property type="nucleotide sequence ID" value="NZ_JAHOPC010000002.1"/>
</dbReference>
<comment type="caution">
    <text evidence="1">The sequence shown here is derived from an EMBL/GenBank/DDBJ whole genome shotgun (WGS) entry which is preliminary data.</text>
</comment>
<reference evidence="1 2" key="1">
    <citation type="submission" date="2021-06" db="EMBL/GenBank/DDBJ databases">
        <authorList>
            <person name="Jeong J.W."/>
        </authorList>
    </citation>
    <scope>NUCLEOTIDE SEQUENCE [LARGE SCALE GENOMIC DNA]</scope>
    <source>
        <strain evidence="1 2">MMS21-TAE1-1</strain>
    </source>
</reference>
<name>A0ABS6I1N9_9MICC</name>
<accession>A0ABS6I1N9</accession>
<keyword evidence="2" id="KW-1185">Reference proteome</keyword>
<dbReference type="Proteomes" id="UP000824166">
    <property type="component" value="Unassembled WGS sequence"/>
</dbReference>
<evidence type="ECO:0000313" key="1">
    <source>
        <dbReference type="EMBL" id="MBU8865653.1"/>
    </source>
</evidence>
<proteinExistence type="predicted"/>
<evidence type="ECO:0000313" key="2">
    <source>
        <dbReference type="Proteomes" id="UP000824166"/>
    </source>
</evidence>
<organism evidence="1 2">
    <name type="scientific">Paenarthrobacter aromaticivorans</name>
    <dbReference type="NCBI Taxonomy" id="2849150"/>
    <lineage>
        <taxon>Bacteria</taxon>
        <taxon>Bacillati</taxon>
        <taxon>Actinomycetota</taxon>
        <taxon>Actinomycetes</taxon>
        <taxon>Micrococcales</taxon>
        <taxon>Micrococcaceae</taxon>
        <taxon>Paenarthrobacter</taxon>
    </lineage>
</organism>
<gene>
    <name evidence="1" type="ORF">KSW38_05035</name>
</gene>
<dbReference type="EMBL" id="JAHOPC010000002">
    <property type="protein sequence ID" value="MBU8865653.1"/>
    <property type="molecule type" value="Genomic_DNA"/>
</dbReference>
<dbReference type="Pfam" id="PF13830">
    <property type="entry name" value="DUF4192"/>
    <property type="match status" value="1"/>
</dbReference>
<protein>
    <submittedName>
        <fullName evidence="1">DUF4192 domain-containing protein</fullName>
    </submittedName>
</protein>